<dbReference type="SUPFAM" id="SSF54928">
    <property type="entry name" value="RNA-binding domain, RBD"/>
    <property type="match status" value="2"/>
</dbReference>
<dbReference type="GeneID" id="110075555"/>
<name>A0A6J0T1V2_9SAUR</name>
<proteinExistence type="inferred from homology"/>
<dbReference type="PROSITE" id="PS50102">
    <property type="entry name" value="RRM"/>
    <property type="match status" value="2"/>
</dbReference>
<feature type="region of interest" description="Disordered" evidence="6">
    <location>
        <begin position="390"/>
        <end position="426"/>
    </location>
</feature>
<dbReference type="InterPro" id="IPR034221">
    <property type="entry name" value="RBM34_RRM2"/>
</dbReference>
<keyword evidence="8" id="KW-1185">Reference proteome</keyword>
<dbReference type="AlphaFoldDB" id="A0A6J0T1V2"/>
<evidence type="ECO:0000256" key="5">
    <source>
        <dbReference type="PROSITE-ProRule" id="PRU00176"/>
    </source>
</evidence>
<organism evidence="8 9">
    <name type="scientific">Pogona vitticeps</name>
    <name type="common">central bearded dragon</name>
    <dbReference type="NCBI Taxonomy" id="103695"/>
    <lineage>
        <taxon>Eukaryota</taxon>
        <taxon>Metazoa</taxon>
        <taxon>Chordata</taxon>
        <taxon>Craniata</taxon>
        <taxon>Vertebrata</taxon>
        <taxon>Euteleostomi</taxon>
        <taxon>Lepidosauria</taxon>
        <taxon>Squamata</taxon>
        <taxon>Bifurcata</taxon>
        <taxon>Unidentata</taxon>
        <taxon>Episquamata</taxon>
        <taxon>Toxicofera</taxon>
        <taxon>Iguania</taxon>
        <taxon>Acrodonta</taxon>
        <taxon>Agamidae</taxon>
        <taxon>Amphibolurinae</taxon>
        <taxon>Pogona</taxon>
    </lineage>
</organism>
<reference evidence="9" key="2">
    <citation type="submission" date="2025-08" db="UniProtKB">
        <authorList>
            <consortium name="RefSeq"/>
        </authorList>
    </citation>
    <scope>IDENTIFICATION</scope>
</reference>
<dbReference type="InterPro" id="IPR000504">
    <property type="entry name" value="RRM_dom"/>
</dbReference>
<dbReference type="InterPro" id="IPR012677">
    <property type="entry name" value="Nucleotide-bd_a/b_plait_sf"/>
</dbReference>
<dbReference type="Pfam" id="PF00076">
    <property type="entry name" value="RRM_1"/>
    <property type="match status" value="2"/>
</dbReference>
<dbReference type="GO" id="GO:0003723">
    <property type="term" value="F:RNA binding"/>
    <property type="evidence" value="ECO:0007669"/>
    <property type="project" value="UniProtKB-UniRule"/>
</dbReference>
<dbReference type="SMART" id="SM00360">
    <property type="entry name" value="RRM"/>
    <property type="match status" value="2"/>
</dbReference>
<protein>
    <submittedName>
        <fullName evidence="9">RNA-binding protein 34</fullName>
    </submittedName>
</protein>
<comment type="subcellular location">
    <subcellularLocation>
        <location evidence="1">Nucleus</location>
        <location evidence="1">Nucleolus</location>
    </subcellularLocation>
</comment>
<dbReference type="CDD" id="cd12395">
    <property type="entry name" value="RRM2_RBM34"/>
    <property type="match status" value="1"/>
</dbReference>
<dbReference type="InterPro" id="IPR035979">
    <property type="entry name" value="RBD_domain_sf"/>
</dbReference>
<sequence>MKPPKAARTRKGDDGKGYEKLPIAKSNEDYVVGQVANSLFQNKPTACGTGPLVHLFSAPVAETQPVYVPVPRESKKHKHIEEEVAIDVHSTSPKTESLKKLKKANRKDLSLGEERVVKREYALEQADEEEEEKEAQIKQKLKNRHSQLIAKCLSASDEDAGVKQKKKQVNPVEEALKNKRTLFVGNLPVSCTAQMLKTFFKEYGQIESIRFRSLIPAEDSLSKKLAAIKRKVHPNMKYVNAYVVFKEEYAANNALKRNGTEFVSGFHIRVDLASKSTCHDNKRSIFVGNLPYDIDDDTVRNHFSDCGDVTGVRIVRDRNTGIGKGFGYVLFETTDAVHLALKLNNSELKGRKLRVQRCVEKLKMQEKSSDKNVKKLIGHKYAKAFSVKNEKRFSSSSFAGEKAVPMKKSKNSKSKNNTRKKQRNPK</sequence>
<evidence type="ECO:0000256" key="6">
    <source>
        <dbReference type="SAM" id="MobiDB-lite"/>
    </source>
</evidence>
<feature type="domain" description="RRM" evidence="7">
    <location>
        <begin position="283"/>
        <end position="360"/>
    </location>
</feature>
<dbReference type="PANTHER" id="PTHR23236:SF25">
    <property type="entry name" value="RNA-BINDING PROTEIN 34"/>
    <property type="match status" value="1"/>
</dbReference>
<evidence type="ECO:0000313" key="8">
    <source>
        <dbReference type="Proteomes" id="UP001652642"/>
    </source>
</evidence>
<dbReference type="OrthoDB" id="442677at2759"/>
<evidence type="ECO:0000256" key="4">
    <source>
        <dbReference type="ARBA" id="ARBA00023242"/>
    </source>
</evidence>
<dbReference type="PANTHER" id="PTHR23236">
    <property type="entry name" value="EUKARYOTIC TRANSLATION INITIATION FACTOR 4B/4H"/>
    <property type="match status" value="1"/>
</dbReference>
<dbReference type="CTD" id="23029"/>
<keyword evidence="4" id="KW-0539">Nucleus</keyword>
<evidence type="ECO:0000313" key="9">
    <source>
        <dbReference type="RefSeq" id="XP_020642611.2"/>
    </source>
</evidence>
<evidence type="ECO:0000256" key="2">
    <source>
        <dbReference type="ARBA" id="ARBA00007077"/>
    </source>
</evidence>
<feature type="compositionally biased region" description="Basic residues" evidence="6">
    <location>
        <begin position="405"/>
        <end position="426"/>
    </location>
</feature>
<dbReference type="GO" id="GO:0005730">
    <property type="term" value="C:nucleolus"/>
    <property type="evidence" value="ECO:0007669"/>
    <property type="project" value="UniProtKB-SubCell"/>
</dbReference>
<accession>A0A6J0T1V2</accession>
<feature type="compositionally biased region" description="Basic and acidic residues" evidence="6">
    <location>
        <begin position="10"/>
        <end position="19"/>
    </location>
</feature>
<dbReference type="InParanoid" id="A0A6J0T1V2"/>
<dbReference type="KEGG" id="pvt:110075555"/>
<dbReference type="CDD" id="cd12394">
    <property type="entry name" value="RRM1_RBM34"/>
    <property type="match status" value="1"/>
</dbReference>
<gene>
    <name evidence="9" type="primary">RBM34</name>
</gene>
<evidence type="ECO:0000256" key="1">
    <source>
        <dbReference type="ARBA" id="ARBA00004604"/>
    </source>
</evidence>
<keyword evidence="3 5" id="KW-0694">RNA-binding</keyword>
<evidence type="ECO:0000256" key="3">
    <source>
        <dbReference type="ARBA" id="ARBA00022884"/>
    </source>
</evidence>
<dbReference type="Proteomes" id="UP001652642">
    <property type="component" value="Chromosome 1"/>
</dbReference>
<reference evidence="8" key="1">
    <citation type="submission" date="2025-05" db="UniProtKB">
        <authorList>
            <consortium name="RefSeq"/>
        </authorList>
    </citation>
    <scope>NUCLEOTIDE SEQUENCE [LARGE SCALE GENOMIC DNA]</scope>
</reference>
<dbReference type="Gene3D" id="3.30.70.330">
    <property type="match status" value="2"/>
</dbReference>
<feature type="region of interest" description="Disordered" evidence="6">
    <location>
        <begin position="1"/>
        <end position="21"/>
    </location>
</feature>
<comment type="similarity">
    <text evidence="2">Belongs to the RRM RBM34 family.</text>
</comment>
<feature type="domain" description="RRM" evidence="7">
    <location>
        <begin position="180"/>
        <end position="275"/>
    </location>
</feature>
<evidence type="ECO:0000259" key="7">
    <source>
        <dbReference type="PROSITE" id="PS50102"/>
    </source>
</evidence>
<dbReference type="RefSeq" id="XP_020642611.2">
    <property type="nucleotide sequence ID" value="XM_020786952.2"/>
</dbReference>